<evidence type="ECO:0000313" key="5">
    <source>
        <dbReference type="EMBL" id="RFA92619.1"/>
    </source>
</evidence>
<dbReference type="OrthoDB" id="24444at2157"/>
<gene>
    <name evidence="5" type="ORF">CGL51_14155</name>
    <name evidence="6" type="ORF">CGL52_06280</name>
</gene>
<feature type="domain" description="Tetrapyrrole methylase" evidence="4">
    <location>
        <begin position="3"/>
        <end position="202"/>
    </location>
</feature>
<evidence type="ECO:0000256" key="3">
    <source>
        <dbReference type="RuleBase" id="RU003960"/>
    </source>
</evidence>
<dbReference type="RefSeq" id="WP_116422172.1">
    <property type="nucleotide sequence ID" value="NZ_NMUE01000084.1"/>
</dbReference>
<dbReference type="InterPro" id="IPR003043">
    <property type="entry name" value="Uropor_MeTrfase_CS"/>
</dbReference>
<dbReference type="EC" id="2.1.1.107" evidence="1"/>
<dbReference type="EMBL" id="NMUE01000084">
    <property type="protein sequence ID" value="RFA92619.1"/>
    <property type="molecule type" value="Genomic_DNA"/>
</dbReference>
<dbReference type="InterPro" id="IPR000878">
    <property type="entry name" value="4pyrrol_Mease"/>
</dbReference>
<keyword evidence="3" id="KW-0489">Methyltransferase</keyword>
<dbReference type="EMBL" id="NMUF01000014">
    <property type="protein sequence ID" value="RFA98628.1"/>
    <property type="molecule type" value="Genomic_DNA"/>
</dbReference>
<dbReference type="GO" id="GO:0004851">
    <property type="term" value="F:uroporphyrin-III C-methyltransferase activity"/>
    <property type="evidence" value="ECO:0007669"/>
    <property type="project" value="UniProtKB-EC"/>
</dbReference>
<proteinExistence type="inferred from homology"/>
<evidence type="ECO:0000313" key="8">
    <source>
        <dbReference type="Proteomes" id="UP000257123"/>
    </source>
</evidence>
<dbReference type="PROSITE" id="PS00839">
    <property type="entry name" value="SUMT_1"/>
    <property type="match status" value="1"/>
</dbReference>
<evidence type="ECO:0000256" key="1">
    <source>
        <dbReference type="ARBA" id="ARBA00012162"/>
    </source>
</evidence>
<dbReference type="InterPro" id="IPR014777">
    <property type="entry name" value="4pyrrole_Mease_sub1"/>
</dbReference>
<dbReference type="PANTHER" id="PTHR45790">
    <property type="entry name" value="SIROHEME SYNTHASE-RELATED"/>
    <property type="match status" value="1"/>
</dbReference>
<dbReference type="PROSITE" id="PS00840">
    <property type="entry name" value="SUMT_2"/>
    <property type="match status" value="1"/>
</dbReference>
<keyword evidence="3" id="KW-0808">Transferase</keyword>
<dbReference type="Gene3D" id="3.40.1010.10">
    <property type="entry name" value="Cobalt-precorrin-4 Transmethylase, Domain 1"/>
    <property type="match status" value="1"/>
</dbReference>
<reference evidence="7 8" key="1">
    <citation type="submission" date="2017-07" db="EMBL/GenBank/DDBJ databases">
        <title>Draft genome sequence of aerobic hyperthermophilic archaea, Pyrobaculum aerophilum YKB31 and YKB32.</title>
        <authorList>
            <person name="Mochizuki T."/>
            <person name="Berliner A.J."/>
            <person name="Yoshida-Takashima Y."/>
            <person name="Takaki Y."/>
            <person name="Nunoura T."/>
            <person name="Takai K."/>
        </authorList>
    </citation>
    <scope>NUCLEOTIDE SEQUENCE [LARGE SCALE GENOMIC DNA]</scope>
    <source>
        <strain evidence="5 8">YKB31</strain>
        <strain evidence="6 7">YKB32</strain>
    </source>
</reference>
<comment type="similarity">
    <text evidence="3">Belongs to the precorrin methyltransferase family.</text>
</comment>
<dbReference type="Pfam" id="PF00590">
    <property type="entry name" value="TP_methylase"/>
    <property type="match status" value="1"/>
</dbReference>
<evidence type="ECO:0000259" key="4">
    <source>
        <dbReference type="Pfam" id="PF00590"/>
    </source>
</evidence>
<comment type="caution">
    <text evidence="6">The sequence shown here is derived from an EMBL/GenBank/DDBJ whole genome shotgun (WGS) entry which is preliminary data.</text>
</comment>
<dbReference type="InterPro" id="IPR050161">
    <property type="entry name" value="Siro_Cobalamin_biosynth"/>
</dbReference>
<dbReference type="SUPFAM" id="SSF53790">
    <property type="entry name" value="Tetrapyrrole methylase"/>
    <property type="match status" value="1"/>
</dbReference>
<dbReference type="Proteomes" id="UP000257123">
    <property type="component" value="Unassembled WGS sequence"/>
</dbReference>
<dbReference type="PANTHER" id="PTHR45790:SF3">
    <property type="entry name" value="S-ADENOSYL-L-METHIONINE-DEPENDENT UROPORPHYRINOGEN III METHYLTRANSFERASE, CHLOROPLASTIC"/>
    <property type="match status" value="1"/>
</dbReference>
<evidence type="ECO:0000256" key="2">
    <source>
        <dbReference type="ARBA" id="ARBA00023244"/>
    </source>
</evidence>
<dbReference type="InterPro" id="IPR035996">
    <property type="entry name" value="4pyrrol_Methylase_sf"/>
</dbReference>
<evidence type="ECO:0000313" key="6">
    <source>
        <dbReference type="EMBL" id="RFA98628.1"/>
    </source>
</evidence>
<organism evidence="6 7">
    <name type="scientific">Pyrobaculum aerophilum</name>
    <dbReference type="NCBI Taxonomy" id="13773"/>
    <lineage>
        <taxon>Archaea</taxon>
        <taxon>Thermoproteota</taxon>
        <taxon>Thermoprotei</taxon>
        <taxon>Thermoproteales</taxon>
        <taxon>Thermoproteaceae</taxon>
        <taxon>Pyrobaculum</taxon>
    </lineage>
</organism>
<dbReference type="GO" id="GO:0032259">
    <property type="term" value="P:methylation"/>
    <property type="evidence" value="ECO:0007669"/>
    <property type="project" value="UniProtKB-KW"/>
</dbReference>
<protein>
    <recommendedName>
        <fullName evidence="1">uroporphyrinogen-III C-methyltransferase</fullName>
        <ecNumber evidence="1">2.1.1.107</ecNumber>
    </recommendedName>
</protein>
<keyword evidence="2" id="KW-0627">Porphyrin biosynthesis</keyword>
<name>A0A371R497_9CREN</name>
<accession>A0A371R497</accession>
<sequence>MPIYVVGAGPGDPKLLTLRAVELLREADVVAYGDLVPEELVHTYAPQAEKIKIGHKKSEHDAVIERLVEKAAGGARVVVLKNGDPTLFGRGIQICKKAEARGVPCEVVPGVSAFTAAAALHKIELTDGKTLRHVALFSFPHFDEEILDNIAADTAVIFMMGERLDVVKRAVERSCKKGVEVFVCHAVSMGGSCQQVEIEKLDTFNGYKPVLIIVRRCKS</sequence>
<dbReference type="GO" id="GO:0019354">
    <property type="term" value="P:siroheme biosynthetic process"/>
    <property type="evidence" value="ECO:0007669"/>
    <property type="project" value="TreeGrafter"/>
</dbReference>
<evidence type="ECO:0000313" key="7">
    <source>
        <dbReference type="Proteomes" id="UP000256877"/>
    </source>
</evidence>
<dbReference type="Proteomes" id="UP000256877">
    <property type="component" value="Unassembled WGS sequence"/>
</dbReference>
<dbReference type="AlphaFoldDB" id="A0A371R497"/>